<accession>A0ABN4JVQ4</accession>
<gene>
    <name evidence="2" type="ORF">AUO94_10115</name>
</gene>
<name>A0ABN4JVQ4_9BACL</name>
<dbReference type="Pfam" id="PF04294">
    <property type="entry name" value="VanW"/>
    <property type="match status" value="1"/>
</dbReference>
<dbReference type="PANTHER" id="PTHR35788:SF1">
    <property type="entry name" value="EXPORTED PROTEIN"/>
    <property type="match status" value="1"/>
</dbReference>
<dbReference type="PANTHER" id="PTHR35788">
    <property type="entry name" value="EXPORTED PROTEIN-RELATED"/>
    <property type="match status" value="1"/>
</dbReference>
<dbReference type="InterPro" id="IPR007391">
    <property type="entry name" value="Vancomycin_resist_VanW"/>
</dbReference>
<keyword evidence="3" id="KW-1185">Reference proteome</keyword>
<feature type="compositionally biased region" description="Polar residues" evidence="1">
    <location>
        <begin position="431"/>
        <end position="448"/>
    </location>
</feature>
<reference evidence="2" key="1">
    <citation type="submission" date="2016-01" db="EMBL/GenBank/DDBJ databases">
        <title>Complete genome of Planococcus kocurri type strain.</title>
        <authorList>
            <person name="See-Too W.S."/>
        </authorList>
    </citation>
    <scope>NUCLEOTIDE SEQUENCE [LARGE SCALE GENOMIC DNA]</scope>
    <source>
        <strain evidence="2">ATCC 43650</strain>
    </source>
</reference>
<dbReference type="RefSeq" id="WP_058385648.1">
    <property type="nucleotide sequence ID" value="NZ_CP013661.2"/>
</dbReference>
<evidence type="ECO:0000313" key="2">
    <source>
        <dbReference type="EMBL" id="ALS78991.1"/>
    </source>
</evidence>
<sequence>MNNQVFGKTFLTIFLSGLLFFGVSNAGATVIDKWLFPKEQFGDDTYIGTTNVSNMEVAGAMAQFSGTLENWHQSSELLVRYQDATANYPLDDAEILLEETAQQAQSGMQNSFLYNLPEKTTERFLTENFPRVAFSEAEVQKINVKLEEALEAGLEKTTVTISDDSLDVEQETVSKVAFPQVSINENTVAVVAAINGMQIAPGEKFSFLTFINELKPIGLSDSELTEIASAIYAVVLKTNFKIEERSIGNRIPEKIAIGEEATINRSLGIDLVFSNPNASSFTLNTAFTDDSLTVSLEGFPFVYDYTVSTSSKETVNPRLIKQYSAFVTTGKVVEEEGSEGVRVEIVRSIMDNGDELKVEAISTDFYPPINRIELYPLTAPPAEVVPETGLDGSPEEEQVPGESADEKSEADSESGKEQAAENGKTEADSGKTGSSTDKETNNSTPNSDKNSETDKPIYDKGGNLVNP</sequence>
<organism evidence="2 3">
    <name type="scientific">Planococcus kocurii</name>
    <dbReference type="NCBI Taxonomy" id="1374"/>
    <lineage>
        <taxon>Bacteria</taxon>
        <taxon>Bacillati</taxon>
        <taxon>Bacillota</taxon>
        <taxon>Bacilli</taxon>
        <taxon>Bacillales</taxon>
        <taxon>Caryophanaceae</taxon>
        <taxon>Planococcus</taxon>
    </lineage>
</organism>
<evidence type="ECO:0008006" key="4">
    <source>
        <dbReference type="Google" id="ProtNLM"/>
    </source>
</evidence>
<dbReference type="EMBL" id="CP013661">
    <property type="protein sequence ID" value="ALS78991.1"/>
    <property type="molecule type" value="Genomic_DNA"/>
</dbReference>
<evidence type="ECO:0000256" key="1">
    <source>
        <dbReference type="SAM" id="MobiDB-lite"/>
    </source>
</evidence>
<feature type="compositionally biased region" description="Basic and acidic residues" evidence="1">
    <location>
        <begin position="449"/>
        <end position="458"/>
    </location>
</feature>
<dbReference type="InterPro" id="IPR052913">
    <property type="entry name" value="Glycopeptide_resist_protein"/>
</dbReference>
<dbReference type="Proteomes" id="UP000065533">
    <property type="component" value="Chromosome"/>
</dbReference>
<feature type="region of interest" description="Disordered" evidence="1">
    <location>
        <begin position="382"/>
        <end position="467"/>
    </location>
</feature>
<protein>
    <recommendedName>
        <fullName evidence="4">G5 domain-containing protein</fullName>
    </recommendedName>
</protein>
<evidence type="ECO:0000313" key="3">
    <source>
        <dbReference type="Proteomes" id="UP000065533"/>
    </source>
</evidence>
<proteinExistence type="predicted"/>
<feature type="compositionally biased region" description="Basic and acidic residues" evidence="1">
    <location>
        <begin position="404"/>
        <end position="429"/>
    </location>
</feature>